<name>A0AAI9L271_PECCC</name>
<dbReference type="Proteomes" id="UP001058167">
    <property type="component" value="Unassembled WGS sequence"/>
</dbReference>
<dbReference type="EMBL" id="BSRL01000006">
    <property type="protein sequence ID" value="GLV70438.1"/>
    <property type="molecule type" value="Genomic_DNA"/>
</dbReference>
<sequence>MTIAHQSKTPFFVKFLVHELGEICHHISSARVLPPSNSGGGAFVEIDDGDFLVYWPQSLVEKLSDNASVAAKSAGIWMPYRMREKLQIV</sequence>
<evidence type="ECO:0000313" key="2">
    <source>
        <dbReference type="EMBL" id="GLV70438.1"/>
    </source>
</evidence>
<evidence type="ECO:0000313" key="3">
    <source>
        <dbReference type="Proteomes" id="UP001058167"/>
    </source>
</evidence>
<reference evidence="2" key="2">
    <citation type="submission" date="2023-02" db="EMBL/GenBank/DDBJ databases">
        <title>Pectobacterium carotovorum subsp. carotovorum NBRC 12380.</title>
        <authorList>
            <person name="Ichikawa N."/>
            <person name="Sato H."/>
            <person name="Tonouchi N."/>
        </authorList>
    </citation>
    <scope>NUCLEOTIDE SEQUENCE</scope>
    <source>
        <strain evidence="2">NBRC 12380</strain>
    </source>
</reference>
<evidence type="ECO:0000313" key="1">
    <source>
        <dbReference type="EMBL" id="GKX47994.1"/>
    </source>
</evidence>
<comment type="caution">
    <text evidence="2">The sequence shown here is derived from an EMBL/GenBank/DDBJ whole genome shotgun (WGS) entry which is preliminary data.</text>
</comment>
<dbReference type="RefSeq" id="WP_261867036.1">
    <property type="nucleotide sequence ID" value="NZ_BRLF01000006.1"/>
</dbReference>
<dbReference type="Proteomes" id="UP001165145">
    <property type="component" value="Unassembled WGS sequence"/>
</dbReference>
<dbReference type="EMBL" id="BRLF01000006">
    <property type="protein sequence ID" value="GKX47994.1"/>
    <property type="molecule type" value="Genomic_DNA"/>
</dbReference>
<reference evidence="1" key="1">
    <citation type="submission" date="2022-06" db="EMBL/GenBank/DDBJ databases">
        <title>Draft genome sequences of Pectobacterium carotovorum subsp. carotovorum str. NBRC12380.</title>
        <authorList>
            <person name="Wakabayashi Y."/>
            <person name="Kojima K."/>
        </authorList>
    </citation>
    <scope>NUCLEOTIDE SEQUENCE</scope>
    <source>
        <strain evidence="1">NBRC 12380</strain>
    </source>
</reference>
<accession>A0AAI9L271</accession>
<evidence type="ECO:0000313" key="4">
    <source>
        <dbReference type="Proteomes" id="UP001165145"/>
    </source>
</evidence>
<organism evidence="2 4">
    <name type="scientific">Pectobacterium carotovorum subsp. carotovorum</name>
    <name type="common">Erwinia carotovora subsp. carotovora</name>
    <dbReference type="NCBI Taxonomy" id="555"/>
    <lineage>
        <taxon>Bacteria</taxon>
        <taxon>Pseudomonadati</taxon>
        <taxon>Pseudomonadota</taxon>
        <taxon>Gammaproteobacteria</taxon>
        <taxon>Enterobacterales</taxon>
        <taxon>Pectobacteriaceae</taxon>
        <taxon>Pectobacterium</taxon>
    </lineage>
</organism>
<protein>
    <submittedName>
        <fullName evidence="2">Uncharacterized protein</fullName>
    </submittedName>
</protein>
<proteinExistence type="predicted"/>
<gene>
    <name evidence="2" type="ORF">Pcaca03_28820</name>
    <name evidence="1" type="ORF">SOASR016_27460</name>
</gene>
<dbReference type="AlphaFoldDB" id="A0AAI9L271"/>
<keyword evidence="3" id="KW-1185">Reference proteome</keyword>